<organism evidence="1 2">
    <name type="scientific">Catellatospora aurea</name>
    <dbReference type="NCBI Taxonomy" id="1337874"/>
    <lineage>
        <taxon>Bacteria</taxon>
        <taxon>Bacillati</taxon>
        <taxon>Actinomycetota</taxon>
        <taxon>Actinomycetes</taxon>
        <taxon>Micromonosporales</taxon>
        <taxon>Micromonosporaceae</taxon>
        <taxon>Catellatospora</taxon>
    </lineage>
</organism>
<accession>A0ABW2H129</accession>
<evidence type="ECO:0000313" key="2">
    <source>
        <dbReference type="Proteomes" id="UP001596392"/>
    </source>
</evidence>
<reference evidence="2" key="1">
    <citation type="journal article" date="2019" name="Int. J. Syst. Evol. Microbiol.">
        <title>The Global Catalogue of Microorganisms (GCM) 10K type strain sequencing project: providing services to taxonomists for standard genome sequencing and annotation.</title>
        <authorList>
            <consortium name="The Broad Institute Genomics Platform"/>
            <consortium name="The Broad Institute Genome Sequencing Center for Infectious Disease"/>
            <person name="Wu L."/>
            <person name="Ma J."/>
        </authorList>
    </citation>
    <scope>NUCLEOTIDE SEQUENCE [LARGE SCALE GENOMIC DNA]</scope>
    <source>
        <strain evidence="2">CGMCC 1.9106</strain>
    </source>
</reference>
<dbReference type="RefSeq" id="WP_376808827.1">
    <property type="nucleotide sequence ID" value="NZ_JBHTAC010000032.1"/>
</dbReference>
<dbReference type="Pfam" id="PF13376">
    <property type="entry name" value="OmdA"/>
    <property type="match status" value="1"/>
</dbReference>
<dbReference type="EMBL" id="JBHTAC010000032">
    <property type="protein sequence ID" value="MFC7245955.1"/>
    <property type="molecule type" value="Genomic_DNA"/>
</dbReference>
<keyword evidence="2" id="KW-1185">Reference proteome</keyword>
<gene>
    <name evidence="1" type="ORF">ACFQO7_26050</name>
</gene>
<sequence>MATETPTLTFADAAAFEQWLAAEPAGSAGVWLKLAKKGSGVPSVDYPQALDVALCHGWIDGPKAGVDDVYWLQKFTPRRARSRWSKINRDKAAALIASGRMRPAGLAEIERAQADGRWDAAYDSMRTAEVPDDLAQALAANPAAQDFFATVDRQNRYAILYRVQDAKRPETRARRIAQYVEMLAEGRKIYP</sequence>
<protein>
    <submittedName>
        <fullName evidence="1">YdeI family protein</fullName>
    </submittedName>
</protein>
<name>A0ABW2H129_9ACTN</name>
<evidence type="ECO:0000313" key="1">
    <source>
        <dbReference type="EMBL" id="MFC7245955.1"/>
    </source>
</evidence>
<proteinExistence type="predicted"/>
<dbReference type="Proteomes" id="UP001596392">
    <property type="component" value="Unassembled WGS sequence"/>
</dbReference>
<comment type="caution">
    <text evidence="1">The sequence shown here is derived from an EMBL/GenBank/DDBJ whole genome shotgun (WGS) entry which is preliminary data.</text>
</comment>